<name>A0A498ISJ1_MALDO</name>
<dbReference type="SUPFAM" id="SSF52058">
    <property type="entry name" value="L domain-like"/>
    <property type="match status" value="1"/>
</dbReference>
<dbReference type="PANTHER" id="PTHR36766">
    <property type="entry name" value="PLANT BROAD-SPECTRUM MILDEW RESISTANCE PROTEIN RPW8"/>
    <property type="match status" value="1"/>
</dbReference>
<organism evidence="2 3">
    <name type="scientific">Malus domestica</name>
    <name type="common">Apple</name>
    <name type="synonym">Pyrus malus</name>
    <dbReference type="NCBI Taxonomy" id="3750"/>
    <lineage>
        <taxon>Eukaryota</taxon>
        <taxon>Viridiplantae</taxon>
        <taxon>Streptophyta</taxon>
        <taxon>Embryophyta</taxon>
        <taxon>Tracheophyta</taxon>
        <taxon>Spermatophyta</taxon>
        <taxon>Magnoliopsida</taxon>
        <taxon>eudicotyledons</taxon>
        <taxon>Gunneridae</taxon>
        <taxon>Pentapetalae</taxon>
        <taxon>rosids</taxon>
        <taxon>fabids</taxon>
        <taxon>Rosales</taxon>
        <taxon>Rosaceae</taxon>
        <taxon>Amygdaloideae</taxon>
        <taxon>Maleae</taxon>
        <taxon>Malus</taxon>
    </lineage>
</organism>
<dbReference type="InterPro" id="IPR032675">
    <property type="entry name" value="LRR_dom_sf"/>
</dbReference>
<comment type="caution">
    <text evidence="2">The sequence shown here is derived from an EMBL/GenBank/DDBJ whole genome shotgun (WGS) entry which is preliminary data.</text>
</comment>
<dbReference type="PANTHER" id="PTHR36766:SF40">
    <property type="entry name" value="DISEASE RESISTANCE PROTEIN RGA3"/>
    <property type="match status" value="1"/>
</dbReference>
<proteinExistence type="predicted"/>
<sequence>MRLSNILEPRLGARGLTKGLSKIKELEISGCEELTSSLEKEDRCFPHLISLVRLVIEGNSALVEDLGKELEGLLQVPILACKLEYLEINNCERLSKLPKGLRQLSFLQELHISHCSSLVSFPDVGLPPSLKVLEIHYCPSLTYIAKYQIPQNLKRIEIWECGSLKSLVEEEKELVVSCSSSFSVSLEHLEVHGCPSLTSLSPRGQLYRALKHLEIYACEGLELIASDRDCGKLEVSPEDIRNLTSLKELEIDCLEGLTSFPSNLTSLEISKLKSCKRLWELEWGLHKLTSLKYLSIKSEDPDVLSFPPDGKEEMLLPKSLTALTIGWFPNLKKLSNGIQFLTSLQTLSLKDCPKLASIPEEGLPLSLGQLSIVRCPLLKERCQPGKGRYWPKISHIPHHTWL</sequence>
<keyword evidence="1" id="KW-0611">Plant defense</keyword>
<accession>A0A498ISJ1</accession>
<protein>
    <submittedName>
        <fullName evidence="2">Uncharacterized protein</fullName>
    </submittedName>
</protein>
<dbReference type="Gene3D" id="3.80.10.10">
    <property type="entry name" value="Ribonuclease Inhibitor"/>
    <property type="match status" value="2"/>
</dbReference>
<dbReference type="EMBL" id="RDQH01000337">
    <property type="protein sequence ID" value="RXH85057.1"/>
    <property type="molecule type" value="Genomic_DNA"/>
</dbReference>
<evidence type="ECO:0000313" key="2">
    <source>
        <dbReference type="EMBL" id="RXH85057.1"/>
    </source>
</evidence>
<keyword evidence="3" id="KW-1185">Reference proteome</keyword>
<evidence type="ECO:0000256" key="1">
    <source>
        <dbReference type="ARBA" id="ARBA00022821"/>
    </source>
</evidence>
<dbReference type="AlphaFoldDB" id="A0A498ISJ1"/>
<gene>
    <name evidence="2" type="ORF">DVH24_041825</name>
</gene>
<evidence type="ECO:0000313" key="3">
    <source>
        <dbReference type="Proteomes" id="UP000290289"/>
    </source>
</evidence>
<reference evidence="2 3" key="1">
    <citation type="submission" date="2018-10" db="EMBL/GenBank/DDBJ databases">
        <title>A high-quality apple genome assembly.</title>
        <authorList>
            <person name="Hu J."/>
        </authorList>
    </citation>
    <scope>NUCLEOTIDE SEQUENCE [LARGE SCALE GENOMIC DNA]</scope>
    <source>
        <strain evidence="3">cv. HFTH1</strain>
        <tissue evidence="2">Young leaf</tissue>
    </source>
</reference>
<dbReference type="Proteomes" id="UP000290289">
    <property type="component" value="Chromosome 11"/>
</dbReference>
<dbReference type="GO" id="GO:0006952">
    <property type="term" value="P:defense response"/>
    <property type="evidence" value="ECO:0007669"/>
    <property type="project" value="UniProtKB-KW"/>
</dbReference>